<dbReference type="Proteomes" id="UP000057981">
    <property type="component" value="Chromosome"/>
</dbReference>
<dbReference type="GO" id="GO:0016757">
    <property type="term" value="F:glycosyltransferase activity"/>
    <property type="evidence" value="ECO:0007669"/>
    <property type="project" value="InterPro"/>
</dbReference>
<dbReference type="Pfam" id="PF00534">
    <property type="entry name" value="Glycos_transf_1"/>
    <property type="match status" value="1"/>
</dbReference>
<feature type="domain" description="Glycosyltransferase subfamily 4-like N-terminal" evidence="2">
    <location>
        <begin position="14"/>
        <end position="164"/>
    </location>
</feature>
<dbReference type="PANTHER" id="PTHR12526:SF630">
    <property type="entry name" value="GLYCOSYLTRANSFERASE"/>
    <property type="match status" value="1"/>
</dbReference>
<dbReference type="OrthoDB" id="798298at2"/>
<feature type="domain" description="Glycosyl transferase family 1" evidence="1">
    <location>
        <begin position="173"/>
        <end position="336"/>
    </location>
</feature>
<protein>
    <recommendedName>
        <fullName evidence="5">Glycosyltransferase</fullName>
    </recommendedName>
</protein>
<dbReference type="InterPro" id="IPR001296">
    <property type="entry name" value="Glyco_trans_1"/>
</dbReference>
<proteinExistence type="predicted"/>
<name>A0A0P0D3P8_9FLAO</name>
<evidence type="ECO:0000259" key="1">
    <source>
        <dbReference type="Pfam" id="PF00534"/>
    </source>
</evidence>
<dbReference type="CDD" id="cd03811">
    <property type="entry name" value="GT4_GT28_WabH-like"/>
    <property type="match status" value="1"/>
</dbReference>
<organism evidence="3 4">
    <name type="scientific">Pseudalgibacter alginicilyticus</name>
    <dbReference type="NCBI Taxonomy" id="1736674"/>
    <lineage>
        <taxon>Bacteria</taxon>
        <taxon>Pseudomonadati</taxon>
        <taxon>Bacteroidota</taxon>
        <taxon>Flavobacteriia</taxon>
        <taxon>Flavobacteriales</taxon>
        <taxon>Flavobacteriaceae</taxon>
        <taxon>Pseudalgibacter</taxon>
    </lineage>
</organism>
<dbReference type="STRING" id="1736674.APS56_05745"/>
<dbReference type="Gene3D" id="3.40.50.2000">
    <property type="entry name" value="Glycogen Phosphorylase B"/>
    <property type="match status" value="2"/>
</dbReference>
<evidence type="ECO:0000313" key="4">
    <source>
        <dbReference type="Proteomes" id="UP000057981"/>
    </source>
</evidence>
<accession>A0A0P0D3P8</accession>
<evidence type="ECO:0000313" key="3">
    <source>
        <dbReference type="EMBL" id="ALJ04665.1"/>
    </source>
</evidence>
<dbReference type="KEGG" id="ahz:APS56_05745"/>
<gene>
    <name evidence="3" type="ORF">APS56_05745</name>
</gene>
<reference evidence="3 4" key="1">
    <citation type="submission" date="2015-10" db="EMBL/GenBank/DDBJ databases">
        <authorList>
            <person name="Gilbert D.G."/>
        </authorList>
    </citation>
    <scope>NUCLEOTIDE SEQUENCE [LARGE SCALE GENOMIC DNA]</scope>
    <source>
        <strain evidence="4">HZ-22</strain>
    </source>
</reference>
<evidence type="ECO:0000259" key="2">
    <source>
        <dbReference type="Pfam" id="PF13439"/>
    </source>
</evidence>
<dbReference type="EMBL" id="CP012898">
    <property type="protein sequence ID" value="ALJ04665.1"/>
    <property type="molecule type" value="Genomic_DNA"/>
</dbReference>
<dbReference type="AlphaFoldDB" id="A0A0P0D3P8"/>
<dbReference type="RefSeq" id="WP_054725856.1">
    <property type="nucleotide sequence ID" value="NZ_CP012898.1"/>
</dbReference>
<evidence type="ECO:0008006" key="5">
    <source>
        <dbReference type="Google" id="ProtNLM"/>
    </source>
</evidence>
<dbReference type="SUPFAM" id="SSF53756">
    <property type="entry name" value="UDP-Glycosyltransferase/glycogen phosphorylase"/>
    <property type="match status" value="1"/>
</dbReference>
<dbReference type="PANTHER" id="PTHR12526">
    <property type="entry name" value="GLYCOSYLTRANSFERASE"/>
    <property type="match status" value="1"/>
</dbReference>
<keyword evidence="4" id="KW-1185">Reference proteome</keyword>
<dbReference type="Pfam" id="PF13439">
    <property type="entry name" value="Glyco_transf_4"/>
    <property type="match status" value="1"/>
</dbReference>
<dbReference type="InterPro" id="IPR028098">
    <property type="entry name" value="Glyco_trans_4-like_N"/>
</dbReference>
<sequence>MKKICVITTSLAKGGAERSTAILTQMLFKLQYEIHVVTTKNDIDYEFSGTLFNLERKFGADLSNLKKMMVLRSYFKKHNFDIIIDNRTRPVFIKEYILHNFVFKAKRKIFVVRSFYLNYYFPENKFLARLLYKNKSELVTVSKEIKDAIAKKYNLTDSTLIYNATGIDAIIEKSNEKIDLNEDYVLWYGRIEENVKNLTLLLNAYKKSTLPSNNIKLYIVGEGKDEGVLNKKVKDLDLEEKIKHISFLKNPFPYVKKAKFTVLTSYFEGFPRVLIESLICGTPVVSVDCKSGPKEIIKHEYNGLLVDNYNVEALAIAFNSFIDNQSLYIKCKNNAKMSVNKFSIENIAKDWQQFLKHEM</sequence>